<gene>
    <name evidence="1" type="ORF">LCGC14_1687370</name>
</gene>
<proteinExistence type="predicted"/>
<evidence type="ECO:0000313" key="1">
    <source>
        <dbReference type="EMBL" id="KKM16292.1"/>
    </source>
</evidence>
<sequence length="153" mass="16545">MTFIDDGKGTGSKAGVTTRNRLLVTAIQSSIEHYVNHNEGQAYQILFEQAPTANDDCIFYLQNTHVTKELVIQGITLYVSAACEVYMKLGASGTRNSVSVLTPANLNIGSTNAAQGTFEKGADLDGGSATLNGADYEIYRYKFIGETRSTDFD</sequence>
<organism evidence="1">
    <name type="scientific">marine sediment metagenome</name>
    <dbReference type="NCBI Taxonomy" id="412755"/>
    <lineage>
        <taxon>unclassified sequences</taxon>
        <taxon>metagenomes</taxon>
        <taxon>ecological metagenomes</taxon>
    </lineage>
</organism>
<dbReference type="EMBL" id="LAZR01014707">
    <property type="protein sequence ID" value="KKM16292.1"/>
    <property type="molecule type" value="Genomic_DNA"/>
</dbReference>
<feature type="non-terminal residue" evidence="1">
    <location>
        <position position="153"/>
    </location>
</feature>
<name>A0A0F9HM89_9ZZZZ</name>
<protein>
    <submittedName>
        <fullName evidence="1">Uncharacterized protein</fullName>
    </submittedName>
</protein>
<comment type="caution">
    <text evidence="1">The sequence shown here is derived from an EMBL/GenBank/DDBJ whole genome shotgun (WGS) entry which is preliminary data.</text>
</comment>
<accession>A0A0F9HM89</accession>
<dbReference type="AlphaFoldDB" id="A0A0F9HM89"/>
<reference evidence="1" key="1">
    <citation type="journal article" date="2015" name="Nature">
        <title>Complex archaea that bridge the gap between prokaryotes and eukaryotes.</title>
        <authorList>
            <person name="Spang A."/>
            <person name="Saw J.H."/>
            <person name="Jorgensen S.L."/>
            <person name="Zaremba-Niedzwiedzka K."/>
            <person name="Martijn J."/>
            <person name="Lind A.E."/>
            <person name="van Eijk R."/>
            <person name="Schleper C."/>
            <person name="Guy L."/>
            <person name="Ettema T.J."/>
        </authorList>
    </citation>
    <scope>NUCLEOTIDE SEQUENCE</scope>
</reference>